<name>A0AAE1HMD7_9NEOP</name>
<keyword evidence="3" id="KW-1185">Reference proteome</keyword>
<feature type="region of interest" description="Disordered" evidence="1">
    <location>
        <begin position="1"/>
        <end position="22"/>
    </location>
</feature>
<evidence type="ECO:0000313" key="3">
    <source>
        <dbReference type="Proteomes" id="UP001219518"/>
    </source>
</evidence>
<evidence type="ECO:0000313" key="2">
    <source>
        <dbReference type="EMBL" id="KAK3923326.1"/>
    </source>
</evidence>
<reference evidence="2" key="2">
    <citation type="journal article" date="2023" name="BMC Genomics">
        <title>Pest status, molecular evolution, and epigenetic factors derived from the genome assembly of Frankliniella fusca, a thysanopteran phytovirus vector.</title>
        <authorList>
            <person name="Catto M.A."/>
            <person name="Labadie P.E."/>
            <person name="Jacobson A.L."/>
            <person name="Kennedy G.G."/>
            <person name="Srinivasan R."/>
            <person name="Hunt B.G."/>
        </authorList>
    </citation>
    <scope>NUCLEOTIDE SEQUENCE</scope>
    <source>
        <strain evidence="2">PL_HMW_Pooled</strain>
    </source>
</reference>
<organism evidence="2 3">
    <name type="scientific">Frankliniella fusca</name>
    <dbReference type="NCBI Taxonomy" id="407009"/>
    <lineage>
        <taxon>Eukaryota</taxon>
        <taxon>Metazoa</taxon>
        <taxon>Ecdysozoa</taxon>
        <taxon>Arthropoda</taxon>
        <taxon>Hexapoda</taxon>
        <taxon>Insecta</taxon>
        <taxon>Pterygota</taxon>
        <taxon>Neoptera</taxon>
        <taxon>Paraneoptera</taxon>
        <taxon>Thysanoptera</taxon>
        <taxon>Terebrantia</taxon>
        <taxon>Thripoidea</taxon>
        <taxon>Thripidae</taxon>
        <taxon>Frankliniella</taxon>
    </lineage>
</organism>
<dbReference type="AlphaFoldDB" id="A0AAE1HMD7"/>
<dbReference type="Proteomes" id="UP001219518">
    <property type="component" value="Unassembled WGS sequence"/>
</dbReference>
<comment type="caution">
    <text evidence="2">The sequence shown here is derived from an EMBL/GenBank/DDBJ whole genome shotgun (WGS) entry which is preliminary data.</text>
</comment>
<accession>A0AAE1HMD7</accession>
<gene>
    <name evidence="2" type="ORF">KUF71_000408</name>
</gene>
<sequence>MAGWVSPGLLPQGPQGSHRDWTGVGVGEVQSSWASGLVDAEASRMAAAVAGASSWNQPVSPSSARAAATASRMANMTEQAMKSGGSPTA</sequence>
<protein>
    <submittedName>
        <fullName evidence="2">1-deoxy-D-xylulose-5-phosphate synthase</fullName>
    </submittedName>
</protein>
<dbReference type="EMBL" id="JAHWGI010001142">
    <property type="protein sequence ID" value="KAK3923326.1"/>
    <property type="molecule type" value="Genomic_DNA"/>
</dbReference>
<proteinExistence type="predicted"/>
<evidence type="ECO:0000256" key="1">
    <source>
        <dbReference type="SAM" id="MobiDB-lite"/>
    </source>
</evidence>
<reference evidence="2" key="1">
    <citation type="submission" date="2021-07" db="EMBL/GenBank/DDBJ databases">
        <authorList>
            <person name="Catto M.A."/>
            <person name="Jacobson A."/>
            <person name="Kennedy G."/>
            <person name="Labadie P."/>
            <person name="Hunt B.G."/>
            <person name="Srinivasan R."/>
        </authorList>
    </citation>
    <scope>NUCLEOTIDE SEQUENCE</scope>
    <source>
        <strain evidence="2">PL_HMW_Pooled</strain>
        <tissue evidence="2">Head</tissue>
    </source>
</reference>